<proteinExistence type="predicted"/>
<protein>
    <recommendedName>
        <fullName evidence="3">Cysteine-rich CPCC domain-containing protein</fullName>
    </recommendedName>
</protein>
<evidence type="ECO:0000313" key="1">
    <source>
        <dbReference type="EMBL" id="MEP0867116.1"/>
    </source>
</evidence>
<sequence>MPKIPECDRCLNNARSPYLVCADHPTGSEDNFCPDFTPDPNAEPEELWEPEGASYYDGELILQPKQRWTPEEQLERLDYHPMFTGRCPSCEMPFDMKNTPSVHWDCPHCEWVDDSV</sequence>
<gene>
    <name evidence="1" type="ORF">NDI37_21940</name>
</gene>
<name>A0ABV0JUI5_9CYAN</name>
<keyword evidence="2" id="KW-1185">Reference proteome</keyword>
<accession>A0ABV0JUI5</accession>
<reference evidence="1 2" key="1">
    <citation type="submission" date="2022-04" db="EMBL/GenBank/DDBJ databases">
        <title>Positive selection, recombination, and allopatry shape intraspecific diversity of widespread and dominant cyanobacteria.</title>
        <authorList>
            <person name="Wei J."/>
            <person name="Shu W."/>
            <person name="Hu C."/>
        </authorList>
    </citation>
    <scope>NUCLEOTIDE SEQUENCE [LARGE SCALE GENOMIC DNA]</scope>
    <source>
        <strain evidence="1 2">GB2-A5</strain>
    </source>
</reference>
<dbReference type="Proteomes" id="UP001442494">
    <property type="component" value="Unassembled WGS sequence"/>
</dbReference>
<evidence type="ECO:0008006" key="3">
    <source>
        <dbReference type="Google" id="ProtNLM"/>
    </source>
</evidence>
<dbReference type="RefSeq" id="WP_190417166.1">
    <property type="nucleotide sequence ID" value="NZ_JAMPKK010000059.1"/>
</dbReference>
<evidence type="ECO:0000313" key="2">
    <source>
        <dbReference type="Proteomes" id="UP001442494"/>
    </source>
</evidence>
<dbReference type="EMBL" id="JAMPKK010000059">
    <property type="protein sequence ID" value="MEP0867116.1"/>
    <property type="molecule type" value="Genomic_DNA"/>
</dbReference>
<organism evidence="1 2">
    <name type="scientific">Funiculus sociatus GB2-A5</name>
    <dbReference type="NCBI Taxonomy" id="2933946"/>
    <lineage>
        <taxon>Bacteria</taxon>
        <taxon>Bacillati</taxon>
        <taxon>Cyanobacteriota</taxon>
        <taxon>Cyanophyceae</taxon>
        <taxon>Coleofasciculales</taxon>
        <taxon>Coleofasciculaceae</taxon>
        <taxon>Funiculus</taxon>
    </lineage>
</organism>
<comment type="caution">
    <text evidence="1">The sequence shown here is derived from an EMBL/GenBank/DDBJ whole genome shotgun (WGS) entry which is preliminary data.</text>
</comment>